<dbReference type="InterPro" id="IPR051243">
    <property type="entry name" value="PcG_WD-repeat"/>
</dbReference>
<evidence type="ECO:0000313" key="9">
    <source>
        <dbReference type="Proteomes" id="UP000567179"/>
    </source>
</evidence>
<evidence type="ECO:0000256" key="2">
    <source>
        <dbReference type="ARBA" id="ARBA00022574"/>
    </source>
</evidence>
<keyword evidence="4" id="KW-0805">Transcription regulation</keyword>
<dbReference type="Proteomes" id="UP000567179">
    <property type="component" value="Unassembled WGS sequence"/>
</dbReference>
<feature type="region of interest" description="Disordered" evidence="7">
    <location>
        <begin position="439"/>
        <end position="518"/>
    </location>
</feature>
<evidence type="ECO:0000256" key="6">
    <source>
        <dbReference type="PROSITE-ProRule" id="PRU00221"/>
    </source>
</evidence>
<evidence type="ECO:0000313" key="8">
    <source>
        <dbReference type="EMBL" id="KAF5312570.1"/>
    </source>
</evidence>
<evidence type="ECO:0000256" key="5">
    <source>
        <dbReference type="ARBA" id="ARBA00023163"/>
    </source>
</evidence>
<dbReference type="PANTHER" id="PTHR10253">
    <property type="entry name" value="POLYCOMB PROTEIN"/>
    <property type="match status" value="1"/>
</dbReference>
<organism evidence="8 9">
    <name type="scientific">Psilocybe cf. subviscida</name>
    <dbReference type="NCBI Taxonomy" id="2480587"/>
    <lineage>
        <taxon>Eukaryota</taxon>
        <taxon>Fungi</taxon>
        <taxon>Dikarya</taxon>
        <taxon>Basidiomycota</taxon>
        <taxon>Agaricomycotina</taxon>
        <taxon>Agaricomycetes</taxon>
        <taxon>Agaricomycetidae</taxon>
        <taxon>Agaricales</taxon>
        <taxon>Agaricineae</taxon>
        <taxon>Strophariaceae</taxon>
        <taxon>Psilocybe</taxon>
    </lineage>
</organism>
<keyword evidence="3" id="KW-0677">Repeat</keyword>
<dbReference type="SMART" id="SM00320">
    <property type="entry name" value="WD40"/>
    <property type="match status" value="3"/>
</dbReference>
<feature type="compositionally biased region" description="Basic and acidic residues" evidence="7">
    <location>
        <begin position="487"/>
        <end position="498"/>
    </location>
</feature>
<protein>
    <recommendedName>
        <fullName evidence="10">WD40 repeat-like protein</fullName>
    </recommendedName>
</protein>
<accession>A0A8H5AX84</accession>
<feature type="repeat" description="WD" evidence="6">
    <location>
        <begin position="149"/>
        <end position="184"/>
    </location>
</feature>
<dbReference type="AlphaFoldDB" id="A0A8H5AX84"/>
<dbReference type="OrthoDB" id="7318948at2759"/>
<dbReference type="EMBL" id="JAACJJ010000056">
    <property type="protein sequence ID" value="KAF5312570.1"/>
    <property type="molecule type" value="Genomic_DNA"/>
</dbReference>
<proteinExistence type="inferred from homology"/>
<dbReference type="Pfam" id="PF00400">
    <property type="entry name" value="WD40"/>
    <property type="match status" value="2"/>
</dbReference>
<comment type="similarity">
    <text evidence="1">Belongs to the WD repeat ESC family.</text>
</comment>
<name>A0A8H5AX84_9AGAR</name>
<dbReference type="InterPro" id="IPR015943">
    <property type="entry name" value="WD40/YVTN_repeat-like_dom_sf"/>
</dbReference>
<gene>
    <name evidence="8" type="ORF">D9619_003501</name>
</gene>
<evidence type="ECO:0000256" key="1">
    <source>
        <dbReference type="ARBA" id="ARBA00008075"/>
    </source>
</evidence>
<evidence type="ECO:0000256" key="4">
    <source>
        <dbReference type="ARBA" id="ARBA00023015"/>
    </source>
</evidence>
<evidence type="ECO:0000256" key="3">
    <source>
        <dbReference type="ARBA" id="ARBA00022737"/>
    </source>
</evidence>
<feature type="repeat" description="WD" evidence="6">
    <location>
        <begin position="249"/>
        <end position="280"/>
    </location>
</feature>
<dbReference type="PROSITE" id="PS50294">
    <property type="entry name" value="WD_REPEATS_REGION"/>
    <property type="match status" value="1"/>
</dbReference>
<dbReference type="Gene3D" id="2.130.10.10">
    <property type="entry name" value="YVTN repeat-like/Quinoprotein amine dehydrogenase"/>
    <property type="match status" value="1"/>
</dbReference>
<evidence type="ECO:0000256" key="7">
    <source>
        <dbReference type="SAM" id="MobiDB-lite"/>
    </source>
</evidence>
<sequence length="588" mass="65948">MNNPAEYQPWYSDPANAHPYTLHRTIKSKPQDFRGLSPFPWDKDSLSTLWKGSFYSDDNQRDWLRYVSAYWDAVAVGSNEYLHIVFTQSARPPITFKIISANQTLIDADKPCVSWTMKMSIPFEPLVLYSYGSILHIFNVAKKGFEGYQRAHGGAITSIAVHPATPDYFATTSRDHTTRIYDLRLPAVLPVHPHTRNARGRKEYNPNPHWPPGKNPSLAGAAHGLRLHPNEIEGFGPGRCVAVLMGGRSGGHNAAVLHAAFHPSFPLIATCGMDRAVKIWPFRPDDPERIKREDKPFFSSSKIHKARVLSVNWLSSDVLITHSATAMNRITPKDPENKAIYLEAGELTIWTWLSLDRFFPPEFEGRGLDTARPISSDYQESSSFKLISTHAFPPQHNHIIAPTLGVFHSPTHDPLITFVYPNAPHFTMLNPVHMKPRQVPDFPYPELNRYPADGPTEGGGGDGEGEEERDQEPEEEDDGDDAPPNPRLDKGKGKEKETVPWNSDYSAKFVPHDGDKPEVISEPIRRRVGATPPPIEGWRVELREDNSNQQAGSESERRRLMNVAVTGGGRMIVGVGTQGSIWVWRCDN</sequence>
<keyword evidence="9" id="KW-1185">Reference proteome</keyword>
<dbReference type="SUPFAM" id="SSF50978">
    <property type="entry name" value="WD40 repeat-like"/>
    <property type="match status" value="1"/>
</dbReference>
<keyword evidence="2 6" id="KW-0853">WD repeat</keyword>
<dbReference type="InterPro" id="IPR001680">
    <property type="entry name" value="WD40_rpt"/>
</dbReference>
<reference evidence="8 9" key="1">
    <citation type="journal article" date="2020" name="ISME J.">
        <title>Uncovering the hidden diversity of litter-decomposition mechanisms in mushroom-forming fungi.</title>
        <authorList>
            <person name="Floudas D."/>
            <person name="Bentzer J."/>
            <person name="Ahren D."/>
            <person name="Johansson T."/>
            <person name="Persson P."/>
            <person name="Tunlid A."/>
        </authorList>
    </citation>
    <scope>NUCLEOTIDE SEQUENCE [LARGE SCALE GENOMIC DNA]</scope>
    <source>
        <strain evidence="8 9">CBS 101986</strain>
    </source>
</reference>
<evidence type="ECO:0008006" key="10">
    <source>
        <dbReference type="Google" id="ProtNLM"/>
    </source>
</evidence>
<feature type="compositionally biased region" description="Acidic residues" evidence="7">
    <location>
        <begin position="463"/>
        <end position="481"/>
    </location>
</feature>
<dbReference type="InterPro" id="IPR036322">
    <property type="entry name" value="WD40_repeat_dom_sf"/>
</dbReference>
<keyword evidence="5" id="KW-0804">Transcription</keyword>
<dbReference type="PROSITE" id="PS50082">
    <property type="entry name" value="WD_REPEATS_2"/>
    <property type="match status" value="2"/>
</dbReference>
<comment type="caution">
    <text evidence="8">The sequence shown here is derived from an EMBL/GenBank/DDBJ whole genome shotgun (WGS) entry which is preliminary data.</text>
</comment>